<evidence type="ECO:0008006" key="3">
    <source>
        <dbReference type="Google" id="ProtNLM"/>
    </source>
</evidence>
<dbReference type="Gene3D" id="1.10.260.40">
    <property type="entry name" value="lambda repressor-like DNA-binding domains"/>
    <property type="match status" value="1"/>
</dbReference>
<accession>F0RWM0</accession>
<organism evidence="1 2">
    <name type="scientific">Sphaerochaeta globosa (strain ATCC BAA-1886 / DSM 22777 / Buddy)</name>
    <name type="common">Spirochaeta sp. (strain Buddy)</name>
    <dbReference type="NCBI Taxonomy" id="158189"/>
    <lineage>
        <taxon>Bacteria</taxon>
        <taxon>Pseudomonadati</taxon>
        <taxon>Spirochaetota</taxon>
        <taxon>Spirochaetia</taxon>
        <taxon>Spirochaetales</taxon>
        <taxon>Sphaerochaetaceae</taxon>
        <taxon>Sphaerochaeta</taxon>
    </lineage>
</organism>
<evidence type="ECO:0000313" key="1">
    <source>
        <dbReference type="EMBL" id="ADY13651.1"/>
    </source>
</evidence>
<keyword evidence="2" id="KW-1185">Reference proteome</keyword>
<evidence type="ECO:0000313" key="2">
    <source>
        <dbReference type="Proteomes" id="UP000008466"/>
    </source>
</evidence>
<dbReference type="AlphaFoldDB" id="F0RWM0"/>
<dbReference type="InterPro" id="IPR010982">
    <property type="entry name" value="Lambda_DNA-bd_dom_sf"/>
</dbReference>
<dbReference type="SUPFAM" id="SSF47413">
    <property type="entry name" value="lambda repressor-like DNA-binding domains"/>
    <property type="match status" value="1"/>
</dbReference>
<dbReference type="HOGENOM" id="CLU_1863885_0_0_12"/>
<dbReference type="EMBL" id="CP002541">
    <property type="protein sequence ID" value="ADY13651.1"/>
    <property type="molecule type" value="Genomic_DNA"/>
</dbReference>
<reference evidence="2" key="1">
    <citation type="submission" date="2011-02" db="EMBL/GenBank/DDBJ databases">
        <title>Complete sequence of Spirochaeta sp. Buddy.</title>
        <authorList>
            <person name="Lucas S."/>
            <person name="Copeland A."/>
            <person name="Lapidus A."/>
            <person name="Cheng J.-F."/>
            <person name="Goodwin L."/>
            <person name="Pitluck S."/>
            <person name="Zeytun A."/>
            <person name="Detter J.C."/>
            <person name="Han C."/>
            <person name="Tapia R."/>
            <person name="Land M."/>
            <person name="Hauser L."/>
            <person name="Kyrpides N."/>
            <person name="Ivanova N."/>
            <person name="Mikhailova N."/>
            <person name="Pagani I."/>
            <person name="Ritalahti K.M."/>
            <person name="Loeffler F.E."/>
            <person name="Woyke T."/>
        </authorList>
    </citation>
    <scope>NUCLEOTIDE SEQUENCE [LARGE SCALE GENOMIC DNA]</scope>
    <source>
        <strain evidence="2">ATCC BAA-1886 / DSM 22777 / Buddy</strain>
    </source>
</reference>
<dbReference type="KEGG" id="sbu:SpiBuddy_1827"/>
<dbReference type="Proteomes" id="UP000008466">
    <property type="component" value="Chromosome"/>
</dbReference>
<name>F0RWM0_SPHGB</name>
<protein>
    <recommendedName>
        <fullName evidence="3">HTH cro/C1-type domain-containing protein</fullName>
    </recommendedName>
</protein>
<gene>
    <name evidence="1" type="ordered locus">SpiBuddy_1827</name>
</gene>
<proteinExistence type="predicted"/>
<sequence length="137" mass="15220">MRSYESIREWLIKRAEVVSVRQIARDTGLNHAAIHRLMDGTVSNPRIDTLSKIEALMGPENDNVAYIRGTEFVAIVADEVENTINIKTNISNKDQALALVVVAACRYSIGENVTRNMLVGMVSSTYEAIKKQDKKVG</sequence>
<dbReference type="RefSeq" id="WP_013607500.1">
    <property type="nucleotide sequence ID" value="NC_015152.1"/>
</dbReference>
<dbReference type="GO" id="GO:0003677">
    <property type="term" value="F:DNA binding"/>
    <property type="evidence" value="ECO:0007669"/>
    <property type="project" value="InterPro"/>
</dbReference>
<dbReference type="STRING" id="158189.SpiBuddy_1827"/>